<evidence type="ECO:0000313" key="3">
    <source>
        <dbReference type="Proteomes" id="UP000518605"/>
    </source>
</evidence>
<dbReference type="Gene3D" id="3.30.70.1790">
    <property type="entry name" value="RepB DNA-primase, N-terminal domain"/>
    <property type="match status" value="1"/>
</dbReference>
<sequence>MEINNRETWKSEFKKIRAQFIDVDLNKISEQFHTNEQAQQRIESLQADPAEQLLSITIKRNKQGLYRLLAERTRERVAYLKKEYIKKYKRRIKDTLIIETKNGYHIYWVLQGGSINKFVPIQKALAQKFSSDPVITNLSRVMRVPGFYHMKNPESPFMVRIKQWGRKKSFTQKELVRSLALKPAFTARSRKNAH</sequence>
<dbReference type="RefSeq" id="WP_183570447.1">
    <property type="nucleotide sequence ID" value="NZ_CBCSLB010000026.1"/>
</dbReference>
<evidence type="ECO:0000259" key="1">
    <source>
        <dbReference type="Pfam" id="PF16793"/>
    </source>
</evidence>
<dbReference type="EMBL" id="JACHXW010000026">
    <property type="protein sequence ID" value="MBB3155610.1"/>
    <property type="molecule type" value="Genomic_DNA"/>
</dbReference>
<proteinExistence type="predicted"/>
<keyword evidence="3" id="KW-1185">Reference proteome</keyword>
<reference evidence="2 3" key="1">
    <citation type="submission" date="2020-08" db="EMBL/GenBank/DDBJ databases">
        <title>Genomic Encyclopedia of Type Strains, Phase III (KMG-III): the genomes of soil and plant-associated and newly described type strains.</title>
        <authorList>
            <person name="Whitman W."/>
        </authorList>
    </citation>
    <scope>NUCLEOTIDE SEQUENCE [LARGE SCALE GENOMIC DNA]</scope>
    <source>
        <strain evidence="2 3">CECT 8234</strain>
    </source>
</reference>
<organism evidence="2 3">
    <name type="scientific">Paenibacillus endophyticus</name>
    <dbReference type="NCBI Taxonomy" id="1294268"/>
    <lineage>
        <taxon>Bacteria</taxon>
        <taxon>Bacillati</taxon>
        <taxon>Bacillota</taxon>
        <taxon>Bacilli</taxon>
        <taxon>Bacillales</taxon>
        <taxon>Paenibacillaceae</taxon>
        <taxon>Paenibacillus</taxon>
    </lineage>
</organism>
<dbReference type="AlphaFoldDB" id="A0A7W5CE79"/>
<dbReference type="InterPro" id="IPR039459">
    <property type="entry name" value="RepB-like_DNA_primase_dom"/>
</dbReference>
<accession>A0A7W5CE79</accession>
<feature type="domain" description="RepB-like DNA primase" evidence="1">
    <location>
        <begin position="61"/>
        <end position="178"/>
    </location>
</feature>
<dbReference type="Proteomes" id="UP000518605">
    <property type="component" value="Unassembled WGS sequence"/>
</dbReference>
<evidence type="ECO:0000313" key="2">
    <source>
        <dbReference type="EMBL" id="MBB3155610.1"/>
    </source>
</evidence>
<protein>
    <recommendedName>
        <fullName evidence="1">RepB-like DNA primase domain-containing protein</fullName>
    </recommendedName>
</protein>
<dbReference type="Pfam" id="PF16793">
    <property type="entry name" value="RepB_primase"/>
    <property type="match status" value="1"/>
</dbReference>
<gene>
    <name evidence="2" type="ORF">FHS16_005718</name>
</gene>
<comment type="caution">
    <text evidence="2">The sequence shown here is derived from an EMBL/GenBank/DDBJ whole genome shotgun (WGS) entry which is preliminary data.</text>
</comment>
<name>A0A7W5CE79_9BACL</name>